<dbReference type="Proteomes" id="UP000814243">
    <property type="component" value="Unassembled WGS sequence"/>
</dbReference>
<protein>
    <recommendedName>
        <fullName evidence="3">Zinc finger MYM-type protein 1-like</fullName>
    </recommendedName>
</protein>
<dbReference type="PANTHER" id="PTHR45749:SF35">
    <property type="entry name" value="AC-LIKE TRANSPOSASE-RELATED"/>
    <property type="match status" value="1"/>
</dbReference>
<evidence type="ECO:0000313" key="2">
    <source>
        <dbReference type="Proteomes" id="UP000814243"/>
    </source>
</evidence>
<reference evidence="1" key="1">
    <citation type="journal article" date="2021" name="G3 (Bethesda)">
        <title>Genome and transcriptome analysis of the beet armyworm Spodoptera exigua reveals targets for pest control. .</title>
        <authorList>
            <person name="Simon S."/>
            <person name="Breeschoten T."/>
            <person name="Jansen H.J."/>
            <person name="Dirks R.P."/>
            <person name="Schranz M.E."/>
            <person name="Ros V.I.D."/>
        </authorList>
    </citation>
    <scope>NUCLEOTIDE SEQUENCE</scope>
    <source>
        <strain evidence="1">TB_SE_WUR_2020</strain>
    </source>
</reference>
<proteinExistence type="predicted"/>
<dbReference type="EMBL" id="JACEFF010000175">
    <property type="protein sequence ID" value="KAH9642806.1"/>
    <property type="molecule type" value="Genomic_DNA"/>
</dbReference>
<evidence type="ECO:0008006" key="3">
    <source>
        <dbReference type="Google" id="ProtNLM"/>
    </source>
</evidence>
<dbReference type="InterPro" id="IPR012337">
    <property type="entry name" value="RNaseH-like_sf"/>
</dbReference>
<evidence type="ECO:0000313" key="1">
    <source>
        <dbReference type="EMBL" id="KAH9642806.1"/>
    </source>
</evidence>
<name>A0A922MTE4_SPOEX</name>
<organism evidence="1 2">
    <name type="scientific">Spodoptera exigua</name>
    <name type="common">Beet armyworm</name>
    <name type="synonym">Noctua fulgens</name>
    <dbReference type="NCBI Taxonomy" id="7107"/>
    <lineage>
        <taxon>Eukaryota</taxon>
        <taxon>Metazoa</taxon>
        <taxon>Ecdysozoa</taxon>
        <taxon>Arthropoda</taxon>
        <taxon>Hexapoda</taxon>
        <taxon>Insecta</taxon>
        <taxon>Pterygota</taxon>
        <taxon>Neoptera</taxon>
        <taxon>Endopterygota</taxon>
        <taxon>Lepidoptera</taxon>
        <taxon>Glossata</taxon>
        <taxon>Ditrysia</taxon>
        <taxon>Noctuoidea</taxon>
        <taxon>Noctuidae</taxon>
        <taxon>Amphipyrinae</taxon>
        <taxon>Spodoptera</taxon>
    </lineage>
</organism>
<dbReference type="PANTHER" id="PTHR45749">
    <property type="match status" value="1"/>
</dbReference>
<dbReference type="AlphaFoldDB" id="A0A922MTE4"/>
<gene>
    <name evidence="1" type="ORF">HF086_012300</name>
</gene>
<sequence>MAFGGQSQKLYDRNNETRKLETREHFLAFCPIIDITGAGLTSFILEKLDNINLDINHLRGQGYDNGSNMRGKNNGLQKRLLDLNPRAFYVPCASHSLNLIVNDAAYLNHRDQELYKYFSSSAKRWDLLKKYVINLTLKPLSETTWSSRIDAIKPLFTNLPKIYDALHEISNNISYDQKAKYDAKCLAEKICTFSFICSLNVWHTILTKVNFVSKILQSVDMNMQVALDALTELKKFLIKIRTDTNIEEIVSDAKKLPKN</sequence>
<dbReference type="SUPFAM" id="SSF53098">
    <property type="entry name" value="Ribonuclease H-like"/>
    <property type="match status" value="1"/>
</dbReference>
<comment type="caution">
    <text evidence="1">The sequence shown here is derived from an EMBL/GenBank/DDBJ whole genome shotgun (WGS) entry which is preliminary data.</text>
</comment>
<accession>A0A922MTE4</accession>